<proteinExistence type="predicted"/>
<sequence>MASTMYVCLCTRLGLPICRSVLLARPMNGGNQSPRPLGTTAGHVPFQDLLYRGLEEGLVVAPPPRPRTSHTAGSRYNMFVGMFSATFAIILAAVIIWATISPRSPEHLNRYQMTALLVFEITVTVLGYLIARDPDDTI</sequence>
<dbReference type="OrthoDB" id="10331452at2759"/>
<dbReference type="Gramene" id="KQK02224">
    <property type="protein sequence ID" value="KQK02224"/>
    <property type="gene ID" value="BRADI_3g61220v3"/>
</dbReference>
<evidence type="ECO:0000313" key="2">
    <source>
        <dbReference type="EMBL" id="KQK02224.1"/>
    </source>
</evidence>
<dbReference type="AlphaFoldDB" id="A0A0Q3FS48"/>
<gene>
    <name evidence="2" type="ORF">BRADI_3g61220v3</name>
</gene>
<name>A0A0Q3FS48_BRADI</name>
<evidence type="ECO:0000313" key="3">
    <source>
        <dbReference type="EnsemblPlants" id="KQK02224"/>
    </source>
</evidence>
<dbReference type="EMBL" id="CM000882">
    <property type="protein sequence ID" value="KQK02224.1"/>
    <property type="molecule type" value="Genomic_DNA"/>
</dbReference>
<keyword evidence="1" id="KW-1133">Transmembrane helix</keyword>
<keyword evidence="1" id="KW-0472">Membrane</keyword>
<feature type="transmembrane region" description="Helical" evidence="1">
    <location>
        <begin position="76"/>
        <end position="99"/>
    </location>
</feature>
<protein>
    <submittedName>
        <fullName evidence="2 3">Uncharacterized protein</fullName>
    </submittedName>
</protein>
<reference evidence="2 3" key="1">
    <citation type="journal article" date="2010" name="Nature">
        <title>Genome sequencing and analysis of the model grass Brachypodium distachyon.</title>
        <authorList>
            <consortium name="International Brachypodium Initiative"/>
        </authorList>
    </citation>
    <scope>NUCLEOTIDE SEQUENCE [LARGE SCALE GENOMIC DNA]</scope>
    <source>
        <strain evidence="2 3">Bd21</strain>
    </source>
</reference>
<keyword evidence="4" id="KW-1185">Reference proteome</keyword>
<accession>A0A0Q3FS48</accession>
<keyword evidence="1" id="KW-0812">Transmembrane</keyword>
<dbReference type="InParanoid" id="A0A0Q3FS48"/>
<dbReference type="Proteomes" id="UP000008810">
    <property type="component" value="Chromosome 3"/>
</dbReference>
<dbReference type="EnsemblPlants" id="KQK02224">
    <property type="protein sequence ID" value="KQK02224"/>
    <property type="gene ID" value="BRADI_3g61220v3"/>
</dbReference>
<organism evidence="2">
    <name type="scientific">Brachypodium distachyon</name>
    <name type="common">Purple false brome</name>
    <name type="synonym">Trachynia distachya</name>
    <dbReference type="NCBI Taxonomy" id="15368"/>
    <lineage>
        <taxon>Eukaryota</taxon>
        <taxon>Viridiplantae</taxon>
        <taxon>Streptophyta</taxon>
        <taxon>Embryophyta</taxon>
        <taxon>Tracheophyta</taxon>
        <taxon>Spermatophyta</taxon>
        <taxon>Magnoliopsida</taxon>
        <taxon>Liliopsida</taxon>
        <taxon>Poales</taxon>
        <taxon>Poaceae</taxon>
        <taxon>BOP clade</taxon>
        <taxon>Pooideae</taxon>
        <taxon>Stipodae</taxon>
        <taxon>Brachypodieae</taxon>
        <taxon>Brachypodium</taxon>
    </lineage>
</organism>
<evidence type="ECO:0000256" key="1">
    <source>
        <dbReference type="SAM" id="Phobius"/>
    </source>
</evidence>
<reference evidence="3" key="3">
    <citation type="submission" date="2018-08" db="UniProtKB">
        <authorList>
            <consortium name="EnsemblPlants"/>
        </authorList>
    </citation>
    <scope>IDENTIFICATION</scope>
    <source>
        <strain evidence="3">cv. Bd21</strain>
    </source>
</reference>
<reference evidence="2" key="2">
    <citation type="submission" date="2017-06" db="EMBL/GenBank/DDBJ databases">
        <title>WGS assembly of Brachypodium distachyon.</title>
        <authorList>
            <consortium name="The International Brachypodium Initiative"/>
            <person name="Lucas S."/>
            <person name="Harmon-Smith M."/>
            <person name="Lail K."/>
            <person name="Tice H."/>
            <person name="Grimwood J."/>
            <person name="Bruce D."/>
            <person name="Barry K."/>
            <person name="Shu S."/>
            <person name="Lindquist E."/>
            <person name="Wang M."/>
            <person name="Pitluck S."/>
            <person name="Vogel J.P."/>
            <person name="Garvin D.F."/>
            <person name="Mockler T.C."/>
            <person name="Schmutz J."/>
            <person name="Rokhsar D."/>
            <person name="Bevan M.W."/>
        </authorList>
    </citation>
    <scope>NUCLEOTIDE SEQUENCE</scope>
    <source>
        <strain evidence="2">Bd21</strain>
    </source>
</reference>
<feature type="transmembrane region" description="Helical" evidence="1">
    <location>
        <begin position="111"/>
        <end position="131"/>
    </location>
</feature>
<evidence type="ECO:0000313" key="4">
    <source>
        <dbReference type="Proteomes" id="UP000008810"/>
    </source>
</evidence>